<dbReference type="InterPro" id="IPR010982">
    <property type="entry name" value="Lambda_DNA-bd_dom_sf"/>
</dbReference>
<protein>
    <submittedName>
        <fullName evidence="2">Helix-turn-helix domain-containing protein</fullName>
    </submittedName>
</protein>
<reference evidence="2 3" key="1">
    <citation type="submission" date="2016-10" db="EMBL/GenBank/DDBJ databases">
        <authorList>
            <person name="de Groot N.N."/>
        </authorList>
    </citation>
    <scope>NUCLEOTIDE SEQUENCE [LARGE SCALE GENOMIC DNA]</scope>
    <source>
        <strain evidence="2 3">DSM 44778</strain>
    </source>
</reference>
<evidence type="ECO:0000313" key="3">
    <source>
        <dbReference type="Proteomes" id="UP000199545"/>
    </source>
</evidence>
<dbReference type="SUPFAM" id="SSF47413">
    <property type="entry name" value="lambda repressor-like DNA-binding domains"/>
    <property type="match status" value="1"/>
</dbReference>
<organism evidence="2 3">
    <name type="scientific">Thermoflavimicrobium dichotomicum</name>
    <dbReference type="NCBI Taxonomy" id="46223"/>
    <lineage>
        <taxon>Bacteria</taxon>
        <taxon>Bacillati</taxon>
        <taxon>Bacillota</taxon>
        <taxon>Bacilli</taxon>
        <taxon>Bacillales</taxon>
        <taxon>Thermoactinomycetaceae</taxon>
        <taxon>Thermoflavimicrobium</taxon>
    </lineage>
</organism>
<dbReference type="STRING" id="46223.SAMN05421852_1227"/>
<dbReference type="Gene3D" id="1.10.260.40">
    <property type="entry name" value="lambda repressor-like DNA-binding domains"/>
    <property type="match status" value="1"/>
</dbReference>
<feature type="coiled-coil region" evidence="1">
    <location>
        <begin position="9"/>
        <end position="36"/>
    </location>
</feature>
<evidence type="ECO:0000256" key="1">
    <source>
        <dbReference type="SAM" id="Coils"/>
    </source>
</evidence>
<dbReference type="EMBL" id="FORR01000022">
    <property type="protein sequence ID" value="SFJ78169.1"/>
    <property type="molecule type" value="Genomic_DNA"/>
</dbReference>
<evidence type="ECO:0000313" key="2">
    <source>
        <dbReference type="EMBL" id="SFJ78169.1"/>
    </source>
</evidence>
<dbReference type="OrthoDB" id="278386at2"/>
<dbReference type="CDD" id="cd00093">
    <property type="entry name" value="HTH_XRE"/>
    <property type="match status" value="1"/>
</dbReference>
<dbReference type="AlphaFoldDB" id="A0A1I3U6G6"/>
<proteinExistence type="predicted"/>
<sequence length="172" mass="20331">MKILTDEQYQREKAKLEKMTEEREKIRHEMEKEGASEEEIKVALFMSSAFYDDVKFNVEEYEKAIAGNFDKENVTTDKLGSFLIKMRIWKGITQEELVEKLHIPLHQLEKLERDEYQALPLAQLHHLLFVLGVEKLNVIPTDPYPPQFYEWMEKRKTDIETAATKEKKKQAG</sequence>
<dbReference type="RefSeq" id="WP_093231393.1">
    <property type="nucleotide sequence ID" value="NZ_FORR01000022.1"/>
</dbReference>
<keyword evidence="1" id="KW-0175">Coiled coil</keyword>
<dbReference type="Proteomes" id="UP000199545">
    <property type="component" value="Unassembled WGS sequence"/>
</dbReference>
<keyword evidence="3" id="KW-1185">Reference proteome</keyword>
<dbReference type="Pfam" id="PF13413">
    <property type="entry name" value="HTH_25"/>
    <property type="match status" value="1"/>
</dbReference>
<dbReference type="InterPro" id="IPR001387">
    <property type="entry name" value="Cro/C1-type_HTH"/>
</dbReference>
<accession>A0A1I3U6G6</accession>
<dbReference type="GO" id="GO:0003677">
    <property type="term" value="F:DNA binding"/>
    <property type="evidence" value="ECO:0007669"/>
    <property type="project" value="InterPro"/>
</dbReference>
<name>A0A1I3U6G6_9BACL</name>
<gene>
    <name evidence="2" type="ORF">SAMN05421852_1227</name>
</gene>